<dbReference type="InterPro" id="IPR009056">
    <property type="entry name" value="Cyt_c-like_dom"/>
</dbReference>
<evidence type="ECO:0000256" key="5">
    <source>
        <dbReference type="ARBA" id="ARBA00023004"/>
    </source>
</evidence>
<name>A0A8J7PCU7_9BACT</name>
<dbReference type="GO" id="GO:0046872">
    <property type="term" value="F:metal ion binding"/>
    <property type="evidence" value="ECO:0007669"/>
    <property type="project" value="UniProtKB-KW"/>
</dbReference>
<evidence type="ECO:0000259" key="7">
    <source>
        <dbReference type="PROSITE" id="PS51007"/>
    </source>
</evidence>
<reference evidence="8" key="1">
    <citation type="submission" date="2021-02" db="EMBL/GenBank/DDBJ databases">
        <title>Genome-Resolved Metagenomics of a Microbial Community Performing Photosynthetic Biological Nutrient Removal.</title>
        <authorList>
            <person name="Mcdaniel E.A."/>
        </authorList>
    </citation>
    <scope>NUCLEOTIDE SEQUENCE</scope>
    <source>
        <strain evidence="8">UWPOB_OBS1</strain>
    </source>
</reference>
<dbReference type="InterPro" id="IPR051811">
    <property type="entry name" value="Cytochrome_c550/c551-like"/>
</dbReference>
<dbReference type="Proteomes" id="UP000664277">
    <property type="component" value="Unassembled WGS sequence"/>
</dbReference>
<keyword evidence="4" id="KW-0249">Electron transport</keyword>
<keyword evidence="2 6" id="KW-0349">Heme</keyword>
<keyword evidence="5 6" id="KW-0408">Iron</keyword>
<evidence type="ECO:0000256" key="3">
    <source>
        <dbReference type="ARBA" id="ARBA00022723"/>
    </source>
</evidence>
<keyword evidence="3 6" id="KW-0479">Metal-binding</keyword>
<proteinExistence type="predicted"/>
<organism evidence="8 9">
    <name type="scientific">Candidatus Obscuribacter phosphatis</name>
    <dbReference type="NCBI Taxonomy" id="1906157"/>
    <lineage>
        <taxon>Bacteria</taxon>
        <taxon>Bacillati</taxon>
        <taxon>Candidatus Melainabacteria</taxon>
        <taxon>Candidatus Obscuribacterales</taxon>
        <taxon>Candidatus Obscuribacteraceae</taxon>
        <taxon>Candidatus Obscuribacter</taxon>
    </lineage>
</organism>
<evidence type="ECO:0000256" key="2">
    <source>
        <dbReference type="ARBA" id="ARBA00022617"/>
    </source>
</evidence>
<dbReference type="EMBL" id="JAFLCK010000039">
    <property type="protein sequence ID" value="MBN8662467.1"/>
    <property type="molecule type" value="Genomic_DNA"/>
</dbReference>
<evidence type="ECO:0000256" key="4">
    <source>
        <dbReference type="ARBA" id="ARBA00022982"/>
    </source>
</evidence>
<evidence type="ECO:0000256" key="6">
    <source>
        <dbReference type="PROSITE-ProRule" id="PRU00433"/>
    </source>
</evidence>
<dbReference type="GO" id="GO:0009055">
    <property type="term" value="F:electron transfer activity"/>
    <property type="evidence" value="ECO:0007669"/>
    <property type="project" value="InterPro"/>
</dbReference>
<dbReference type="Pfam" id="PF13442">
    <property type="entry name" value="Cytochrome_CBB3"/>
    <property type="match status" value="1"/>
</dbReference>
<dbReference type="PROSITE" id="PS51007">
    <property type="entry name" value="CYTC"/>
    <property type="match status" value="1"/>
</dbReference>
<dbReference type="Gene3D" id="1.10.760.10">
    <property type="entry name" value="Cytochrome c-like domain"/>
    <property type="match status" value="1"/>
</dbReference>
<accession>A0A8J7PCU7</accession>
<comment type="caution">
    <text evidence="8">The sequence shown here is derived from an EMBL/GenBank/DDBJ whole genome shotgun (WGS) entry which is preliminary data.</text>
</comment>
<dbReference type="InterPro" id="IPR036909">
    <property type="entry name" value="Cyt_c-like_dom_sf"/>
</dbReference>
<keyword evidence="1" id="KW-0813">Transport</keyword>
<dbReference type="SUPFAM" id="SSF46626">
    <property type="entry name" value="Cytochrome c"/>
    <property type="match status" value="1"/>
</dbReference>
<sequence>MFLLTASLLSGCVMSEEMRRIEAVKKAQRERDLEGSTNLTGEQIFVRSCNTCHPNGRAGLGPTLEILPSKFPEDAALKAFIRKGKGMMPPQSVDRINDVELDSLIAYLRQLDFSK</sequence>
<evidence type="ECO:0000313" key="8">
    <source>
        <dbReference type="EMBL" id="MBN8662467.1"/>
    </source>
</evidence>
<dbReference type="AlphaFoldDB" id="A0A8J7PCU7"/>
<protein>
    <submittedName>
        <fullName evidence="8">Cytochrome c</fullName>
    </submittedName>
</protein>
<feature type="domain" description="Cytochrome c" evidence="7">
    <location>
        <begin position="36"/>
        <end position="112"/>
    </location>
</feature>
<dbReference type="GO" id="GO:0020037">
    <property type="term" value="F:heme binding"/>
    <property type="evidence" value="ECO:0007669"/>
    <property type="project" value="InterPro"/>
</dbReference>
<gene>
    <name evidence="8" type="ORF">J0M35_19005</name>
</gene>
<dbReference type="PANTHER" id="PTHR37823">
    <property type="entry name" value="CYTOCHROME C-553-LIKE"/>
    <property type="match status" value="1"/>
</dbReference>
<evidence type="ECO:0000313" key="9">
    <source>
        <dbReference type="Proteomes" id="UP000664277"/>
    </source>
</evidence>
<evidence type="ECO:0000256" key="1">
    <source>
        <dbReference type="ARBA" id="ARBA00022448"/>
    </source>
</evidence>